<dbReference type="PANTHER" id="PTHR42733:SF2">
    <property type="entry name" value="DJ-1_THIJ_PFPI FAMILY PROTEIN"/>
    <property type="match status" value="1"/>
</dbReference>
<dbReference type="Proteomes" id="UP001300261">
    <property type="component" value="Unassembled WGS sequence"/>
</dbReference>
<dbReference type="InterPro" id="IPR029062">
    <property type="entry name" value="Class_I_gatase-like"/>
</dbReference>
<evidence type="ECO:0000313" key="4">
    <source>
        <dbReference type="Proteomes" id="UP001300261"/>
    </source>
</evidence>
<dbReference type="CDD" id="cd03169">
    <property type="entry name" value="GATase1_PfpI_1"/>
    <property type="match status" value="1"/>
</dbReference>
<gene>
    <name evidence="3" type="ORF">ON753_00325</name>
</gene>
<evidence type="ECO:0000259" key="2">
    <source>
        <dbReference type="Pfam" id="PF01965"/>
    </source>
</evidence>
<feature type="domain" description="DJ-1/PfpI" evidence="2">
    <location>
        <begin position="4"/>
        <end position="186"/>
    </location>
</feature>
<keyword evidence="4" id="KW-1185">Reference proteome</keyword>
<dbReference type="EMBL" id="JAPEVI010000001">
    <property type="protein sequence ID" value="MCX2720859.1"/>
    <property type="molecule type" value="Genomic_DNA"/>
</dbReference>
<dbReference type="RefSeq" id="WP_265960557.1">
    <property type="nucleotide sequence ID" value="NZ_JAPEVI010000001.1"/>
</dbReference>
<name>A0ABT3QVB4_9HYPH</name>
<comment type="similarity">
    <text evidence="1">Belongs to the peptidase C56 family.</text>
</comment>
<dbReference type="Gene3D" id="3.40.50.880">
    <property type="match status" value="1"/>
</dbReference>
<dbReference type="InterPro" id="IPR006286">
    <property type="entry name" value="C56_PfpI-like"/>
</dbReference>
<evidence type="ECO:0000256" key="1">
    <source>
        <dbReference type="ARBA" id="ARBA00008542"/>
    </source>
</evidence>
<dbReference type="SUPFAM" id="SSF52317">
    <property type="entry name" value="Class I glutamine amidotransferase-like"/>
    <property type="match status" value="1"/>
</dbReference>
<organism evidence="3 4">
    <name type="scientific">Roseibium salinum</name>
    <dbReference type="NCBI Taxonomy" id="1604349"/>
    <lineage>
        <taxon>Bacteria</taxon>
        <taxon>Pseudomonadati</taxon>
        <taxon>Pseudomonadota</taxon>
        <taxon>Alphaproteobacteria</taxon>
        <taxon>Hyphomicrobiales</taxon>
        <taxon>Stappiaceae</taxon>
        <taxon>Roseibium</taxon>
    </lineage>
</organism>
<evidence type="ECO:0000313" key="3">
    <source>
        <dbReference type="EMBL" id="MCX2720859.1"/>
    </source>
</evidence>
<accession>A0ABT3QVB4</accession>
<sequence>MHGKKILMLIGEYSEEYEIFVVQQALEAVGHTVDIICPETKRGDRVTTSVHDFGPGVMTWTEHIGHAIEVTQDFDTTKTDSYDSVYIAGGRGPEYIRTYERVREIVREFHRDDKPIAAICHGVQVLVAVPEVIRGKRVAGLFTTRPEVELTGATYVPIGGKDALRDGNLVTAEGWTALAAFIREYLGVLGTEIIHHPIGQPARASAAE</sequence>
<proteinExistence type="inferred from homology"/>
<dbReference type="InterPro" id="IPR002818">
    <property type="entry name" value="DJ-1/PfpI"/>
</dbReference>
<dbReference type="Pfam" id="PF01965">
    <property type="entry name" value="DJ-1_PfpI"/>
    <property type="match status" value="1"/>
</dbReference>
<comment type="caution">
    <text evidence="3">The sequence shown here is derived from an EMBL/GenBank/DDBJ whole genome shotgun (WGS) entry which is preliminary data.</text>
</comment>
<dbReference type="PANTHER" id="PTHR42733">
    <property type="entry name" value="DJ-1 PROTEIN"/>
    <property type="match status" value="1"/>
</dbReference>
<protein>
    <submittedName>
        <fullName evidence="3">DJ-1/PfpI family protein</fullName>
    </submittedName>
</protein>
<reference evidence="3 4" key="1">
    <citation type="journal article" date="2016" name="Int. J. Syst. Evol. Microbiol.">
        <title>Labrenzia salina sp. nov., isolated from the rhizosphere of the halophyte Arthrocnemum macrostachyum.</title>
        <authorList>
            <person name="Camacho M."/>
            <person name="Redondo-Gomez S."/>
            <person name="Rodriguez-Llorente I."/>
            <person name="Rohde M."/>
            <person name="Sproer C."/>
            <person name="Schumann P."/>
            <person name="Klenk H.P."/>
            <person name="Montero-Calasanz M.D.C."/>
        </authorList>
    </citation>
    <scope>NUCLEOTIDE SEQUENCE [LARGE SCALE GENOMIC DNA]</scope>
    <source>
        <strain evidence="3 4">DSM 29163</strain>
    </source>
</reference>